<dbReference type="Proteomes" id="UP000509510">
    <property type="component" value="Chromosome IV"/>
</dbReference>
<evidence type="ECO:0000256" key="2">
    <source>
        <dbReference type="ARBA" id="ARBA00022857"/>
    </source>
</evidence>
<organism evidence="4 5">
    <name type="scientific">Talaromyces rugulosus</name>
    <name type="common">Penicillium rugulosum</name>
    <dbReference type="NCBI Taxonomy" id="121627"/>
    <lineage>
        <taxon>Eukaryota</taxon>
        <taxon>Fungi</taxon>
        <taxon>Dikarya</taxon>
        <taxon>Ascomycota</taxon>
        <taxon>Pezizomycotina</taxon>
        <taxon>Eurotiomycetes</taxon>
        <taxon>Eurotiomycetidae</taxon>
        <taxon>Eurotiales</taxon>
        <taxon>Trichocomaceae</taxon>
        <taxon>Talaromyces</taxon>
        <taxon>Talaromyces sect. Islandici</taxon>
    </lineage>
</organism>
<name>A0A7H8R1R6_TALRU</name>
<proteinExistence type="inferred from homology"/>
<sequence>MAENKKILVVFGATGIQGGSVAKTILSDPITSQQFCVRAVTRDPSKPAAVALKSLGADLVTADMEDKGSLRLALKDAYAVFAVTNFLEKMDTVAETIQGKNVADIAKELNVGHLIWSTLPNVTQATNNKLTGVLHFDSKALVADHIRSLSIPYTFVQVGTYSGLLLDFLTPLPTGSYGLLWPEPASAKTYLPVIDPSADLGKFIKGILLNPAKSKGRLFKLAQKLYSLEEIAETLSRLGLDTTFQPLDKNTFVSGLVSKGFPESFHESMMQVMEFIAEYDLFTHGDIEEGHQCT</sequence>
<dbReference type="CDD" id="cd05251">
    <property type="entry name" value="NmrA_like_SDR_a"/>
    <property type="match status" value="1"/>
</dbReference>
<protein>
    <recommendedName>
        <fullName evidence="3">NmrA-like domain-containing protein</fullName>
    </recommendedName>
</protein>
<dbReference type="InterPro" id="IPR036291">
    <property type="entry name" value="NAD(P)-bd_dom_sf"/>
</dbReference>
<dbReference type="InterPro" id="IPR008030">
    <property type="entry name" value="NmrA-like"/>
</dbReference>
<dbReference type="PANTHER" id="PTHR42748">
    <property type="entry name" value="NITROGEN METABOLITE REPRESSION PROTEIN NMRA FAMILY MEMBER"/>
    <property type="match status" value="1"/>
</dbReference>
<dbReference type="RefSeq" id="XP_035346481.1">
    <property type="nucleotide sequence ID" value="XM_035490588.1"/>
</dbReference>
<evidence type="ECO:0000256" key="1">
    <source>
        <dbReference type="ARBA" id="ARBA00006328"/>
    </source>
</evidence>
<comment type="similarity">
    <text evidence="1">Belongs to the NmrA-type oxidoreductase family.</text>
</comment>
<keyword evidence="2" id="KW-0521">NADP</keyword>
<feature type="domain" description="NmrA-like" evidence="3">
    <location>
        <begin position="5"/>
        <end position="288"/>
    </location>
</feature>
<accession>A0A7H8R1R6</accession>
<dbReference type="OrthoDB" id="300709at2759"/>
<dbReference type="Gene3D" id="3.40.50.720">
    <property type="entry name" value="NAD(P)-binding Rossmann-like Domain"/>
    <property type="match status" value="1"/>
</dbReference>
<evidence type="ECO:0000259" key="3">
    <source>
        <dbReference type="Pfam" id="PF05368"/>
    </source>
</evidence>
<dbReference type="EMBL" id="CP055901">
    <property type="protein sequence ID" value="QKX60304.1"/>
    <property type="molecule type" value="Genomic_DNA"/>
</dbReference>
<evidence type="ECO:0000313" key="4">
    <source>
        <dbReference type="EMBL" id="QKX60304.1"/>
    </source>
</evidence>
<dbReference type="Gene3D" id="3.90.25.10">
    <property type="entry name" value="UDP-galactose 4-epimerase, domain 1"/>
    <property type="match status" value="1"/>
</dbReference>
<reference evidence="5" key="1">
    <citation type="submission" date="2020-06" db="EMBL/GenBank/DDBJ databases">
        <title>A chromosome-scale genome assembly of Talaromyces rugulosus W13939.</title>
        <authorList>
            <person name="Wang B."/>
            <person name="Guo L."/>
            <person name="Ye K."/>
            <person name="Wang L."/>
        </authorList>
    </citation>
    <scope>NUCLEOTIDE SEQUENCE [LARGE SCALE GENOMIC DNA]</scope>
    <source>
        <strain evidence="5">W13939</strain>
    </source>
</reference>
<evidence type="ECO:0000313" key="5">
    <source>
        <dbReference type="Proteomes" id="UP000509510"/>
    </source>
</evidence>
<dbReference type="KEGG" id="trg:TRUGW13939_07447"/>
<gene>
    <name evidence="4" type="ORF">TRUGW13939_07447</name>
</gene>
<dbReference type="SUPFAM" id="SSF51735">
    <property type="entry name" value="NAD(P)-binding Rossmann-fold domains"/>
    <property type="match status" value="1"/>
</dbReference>
<dbReference type="GO" id="GO:0005634">
    <property type="term" value="C:nucleus"/>
    <property type="evidence" value="ECO:0007669"/>
    <property type="project" value="TreeGrafter"/>
</dbReference>
<keyword evidence="5" id="KW-1185">Reference proteome</keyword>
<dbReference type="GeneID" id="55994940"/>
<dbReference type="Pfam" id="PF05368">
    <property type="entry name" value="NmrA"/>
    <property type="match status" value="1"/>
</dbReference>
<dbReference type="PANTHER" id="PTHR42748:SF31">
    <property type="entry name" value="NMRA-LIKE DOMAIN-CONTAINING PROTEIN-RELATED"/>
    <property type="match status" value="1"/>
</dbReference>
<dbReference type="AlphaFoldDB" id="A0A7H8R1R6"/>
<dbReference type="InterPro" id="IPR051164">
    <property type="entry name" value="NmrA-like_oxidored"/>
</dbReference>